<proteinExistence type="predicted"/>
<evidence type="ECO:0000313" key="3">
    <source>
        <dbReference type="Proteomes" id="UP000254412"/>
    </source>
</evidence>
<reference evidence="2 3" key="1">
    <citation type="submission" date="2018-06" db="EMBL/GenBank/DDBJ databases">
        <authorList>
            <consortium name="Pathogen Informatics"/>
            <person name="Doyle S."/>
        </authorList>
    </citation>
    <scope>NUCLEOTIDE SEQUENCE [LARGE SCALE GENOMIC DNA]</scope>
    <source>
        <strain evidence="2 3">NCTC13834</strain>
    </source>
</reference>
<evidence type="ECO:0000259" key="1">
    <source>
        <dbReference type="Pfam" id="PF05598"/>
    </source>
</evidence>
<protein>
    <submittedName>
        <fullName evidence="2">IS1272 transposase</fullName>
    </submittedName>
</protein>
<evidence type="ECO:0000313" key="2">
    <source>
        <dbReference type="EMBL" id="SUM54371.1"/>
    </source>
</evidence>
<dbReference type="PANTHER" id="PTHR33408">
    <property type="entry name" value="TRANSPOSASE"/>
    <property type="match status" value="1"/>
</dbReference>
<dbReference type="PANTHER" id="PTHR33408:SF2">
    <property type="entry name" value="TRANSPOSASE DDE DOMAIN-CONTAINING PROTEIN"/>
    <property type="match status" value="1"/>
</dbReference>
<feature type="domain" description="Transposase InsH N-terminal" evidence="1">
    <location>
        <begin position="19"/>
        <end position="104"/>
    </location>
</feature>
<dbReference type="InterPro" id="IPR008490">
    <property type="entry name" value="Transposase_InsH_N"/>
</dbReference>
<name>A0A380GIV3_9STAP</name>
<accession>A0A380GIV3</accession>
<dbReference type="Pfam" id="PF05598">
    <property type="entry name" value="DUF772"/>
    <property type="match status" value="1"/>
</dbReference>
<organism evidence="2 3">
    <name type="scientific">Staphylococcus nepalensis</name>
    <dbReference type="NCBI Taxonomy" id="214473"/>
    <lineage>
        <taxon>Bacteria</taxon>
        <taxon>Bacillati</taxon>
        <taxon>Bacillota</taxon>
        <taxon>Bacilli</taxon>
        <taxon>Bacillales</taxon>
        <taxon>Staphylococcaceae</taxon>
        <taxon>Staphylococcus</taxon>
    </lineage>
</organism>
<dbReference type="Proteomes" id="UP000254412">
    <property type="component" value="Unassembled WGS sequence"/>
</dbReference>
<dbReference type="AlphaFoldDB" id="A0A380GIV3"/>
<gene>
    <name evidence="2" type="primary">tnp_1</name>
    <name evidence="2" type="ORF">NCTC13834_00656</name>
</gene>
<dbReference type="EMBL" id="UHDS01000001">
    <property type="protein sequence ID" value="SUM54371.1"/>
    <property type="molecule type" value="Genomic_DNA"/>
</dbReference>
<sequence>MYKDYNMTQLTLLMGTSVLIPTNDMSRHVNEIVETIPENEFDEFKHYRDATSYHPKMMLKIILYAYAQSVFSGRKIEKLLNDCIRMMWLSQNQTSSYKTINRFRVNPKVDALLESLFIQFHSQCLKQNLIDDKTIFIDGTKLEANANRYTFVWKKSIQNYESKMNEDSKALYHELVKDKIIPKIKEDNDHELTQEEIDLIGTHLDKEIEDLNHYIEHEKSTRLRKQTRQNRTWLCINGT</sequence>